<evidence type="ECO:0000313" key="3">
    <source>
        <dbReference type="Proteomes" id="UP000821866"/>
    </source>
</evidence>
<gene>
    <name evidence="2" type="ORF">HPB51_020648</name>
</gene>
<feature type="compositionally biased region" description="Basic and acidic residues" evidence="1">
    <location>
        <begin position="1"/>
        <end position="10"/>
    </location>
</feature>
<organism evidence="2 3">
    <name type="scientific">Rhipicephalus microplus</name>
    <name type="common">Cattle tick</name>
    <name type="synonym">Boophilus microplus</name>
    <dbReference type="NCBI Taxonomy" id="6941"/>
    <lineage>
        <taxon>Eukaryota</taxon>
        <taxon>Metazoa</taxon>
        <taxon>Ecdysozoa</taxon>
        <taxon>Arthropoda</taxon>
        <taxon>Chelicerata</taxon>
        <taxon>Arachnida</taxon>
        <taxon>Acari</taxon>
        <taxon>Parasitiformes</taxon>
        <taxon>Ixodida</taxon>
        <taxon>Ixodoidea</taxon>
        <taxon>Ixodidae</taxon>
        <taxon>Rhipicephalinae</taxon>
        <taxon>Rhipicephalus</taxon>
        <taxon>Boophilus</taxon>
    </lineage>
</organism>
<name>A0A9J6DP85_RHIMP</name>
<sequence>MEARLDRPTDEGSSDGAAARLALQTACSPAVADSTQSSAAEEGSPHVTERPGTSEQTGAGTRESFPEGKGATDDDGSPDKRAGTPVQPTGDSPKTPGVPLASPIRDGGGVVSPLVVKRGPGRPRKDGSSPVQRKKL</sequence>
<dbReference type="AlphaFoldDB" id="A0A9J6DP85"/>
<proteinExistence type="predicted"/>
<dbReference type="Proteomes" id="UP000821866">
    <property type="component" value="Chromosome 6"/>
</dbReference>
<comment type="caution">
    <text evidence="2">The sequence shown here is derived from an EMBL/GenBank/DDBJ whole genome shotgun (WGS) entry which is preliminary data.</text>
</comment>
<dbReference type="EMBL" id="JABSTU010000008">
    <property type="protein sequence ID" value="KAH8023975.1"/>
    <property type="molecule type" value="Genomic_DNA"/>
</dbReference>
<dbReference type="VEuPathDB" id="VectorBase:LOC119172383"/>
<protein>
    <submittedName>
        <fullName evidence="2">Uncharacterized protein</fullName>
    </submittedName>
</protein>
<feature type="compositionally biased region" description="Basic and acidic residues" evidence="1">
    <location>
        <begin position="64"/>
        <end position="82"/>
    </location>
</feature>
<evidence type="ECO:0000313" key="2">
    <source>
        <dbReference type="EMBL" id="KAH8023975.1"/>
    </source>
</evidence>
<feature type="region of interest" description="Disordered" evidence="1">
    <location>
        <begin position="1"/>
        <end position="136"/>
    </location>
</feature>
<evidence type="ECO:0000256" key="1">
    <source>
        <dbReference type="SAM" id="MobiDB-lite"/>
    </source>
</evidence>
<reference evidence="2" key="2">
    <citation type="submission" date="2021-09" db="EMBL/GenBank/DDBJ databases">
        <authorList>
            <person name="Jia N."/>
            <person name="Wang J."/>
            <person name="Shi W."/>
            <person name="Du L."/>
            <person name="Sun Y."/>
            <person name="Zhan W."/>
            <person name="Jiang J."/>
            <person name="Wang Q."/>
            <person name="Zhang B."/>
            <person name="Ji P."/>
            <person name="Sakyi L.B."/>
            <person name="Cui X."/>
            <person name="Yuan T."/>
            <person name="Jiang B."/>
            <person name="Yang W."/>
            <person name="Lam T.T.-Y."/>
            <person name="Chang Q."/>
            <person name="Ding S."/>
            <person name="Wang X."/>
            <person name="Zhu J."/>
            <person name="Ruan X."/>
            <person name="Zhao L."/>
            <person name="Wei J."/>
            <person name="Que T."/>
            <person name="Du C."/>
            <person name="Cheng J."/>
            <person name="Dai P."/>
            <person name="Han X."/>
            <person name="Huang E."/>
            <person name="Gao Y."/>
            <person name="Liu J."/>
            <person name="Shao H."/>
            <person name="Ye R."/>
            <person name="Li L."/>
            <person name="Wei W."/>
            <person name="Wang X."/>
            <person name="Wang C."/>
            <person name="Huo Q."/>
            <person name="Li W."/>
            <person name="Guo W."/>
            <person name="Chen H."/>
            <person name="Chen S."/>
            <person name="Zhou L."/>
            <person name="Zhou L."/>
            <person name="Ni X."/>
            <person name="Tian J."/>
            <person name="Zhou Y."/>
            <person name="Sheng Y."/>
            <person name="Liu T."/>
            <person name="Pan Y."/>
            <person name="Xia L."/>
            <person name="Li J."/>
            <person name="Zhao F."/>
            <person name="Cao W."/>
        </authorList>
    </citation>
    <scope>NUCLEOTIDE SEQUENCE</scope>
    <source>
        <strain evidence="2">Rmic-2018</strain>
        <tissue evidence="2">Larvae</tissue>
    </source>
</reference>
<keyword evidence="3" id="KW-1185">Reference proteome</keyword>
<accession>A0A9J6DP85</accession>
<reference evidence="2" key="1">
    <citation type="journal article" date="2020" name="Cell">
        <title>Large-Scale Comparative Analyses of Tick Genomes Elucidate Their Genetic Diversity and Vector Capacities.</title>
        <authorList>
            <consortium name="Tick Genome and Microbiome Consortium (TIGMIC)"/>
            <person name="Jia N."/>
            <person name="Wang J."/>
            <person name="Shi W."/>
            <person name="Du L."/>
            <person name="Sun Y."/>
            <person name="Zhan W."/>
            <person name="Jiang J.F."/>
            <person name="Wang Q."/>
            <person name="Zhang B."/>
            <person name="Ji P."/>
            <person name="Bell-Sakyi L."/>
            <person name="Cui X.M."/>
            <person name="Yuan T.T."/>
            <person name="Jiang B.G."/>
            <person name="Yang W.F."/>
            <person name="Lam T.T."/>
            <person name="Chang Q.C."/>
            <person name="Ding S.J."/>
            <person name="Wang X.J."/>
            <person name="Zhu J.G."/>
            <person name="Ruan X.D."/>
            <person name="Zhao L."/>
            <person name="Wei J.T."/>
            <person name="Ye R.Z."/>
            <person name="Que T.C."/>
            <person name="Du C.H."/>
            <person name="Zhou Y.H."/>
            <person name="Cheng J.X."/>
            <person name="Dai P.F."/>
            <person name="Guo W.B."/>
            <person name="Han X.H."/>
            <person name="Huang E.J."/>
            <person name="Li L.F."/>
            <person name="Wei W."/>
            <person name="Gao Y.C."/>
            <person name="Liu J.Z."/>
            <person name="Shao H.Z."/>
            <person name="Wang X."/>
            <person name="Wang C.C."/>
            <person name="Yang T.C."/>
            <person name="Huo Q.B."/>
            <person name="Li W."/>
            <person name="Chen H.Y."/>
            <person name="Chen S.E."/>
            <person name="Zhou L.G."/>
            <person name="Ni X.B."/>
            <person name="Tian J.H."/>
            <person name="Sheng Y."/>
            <person name="Liu T."/>
            <person name="Pan Y.S."/>
            <person name="Xia L.Y."/>
            <person name="Li J."/>
            <person name="Zhao F."/>
            <person name="Cao W.C."/>
        </authorList>
    </citation>
    <scope>NUCLEOTIDE SEQUENCE</scope>
    <source>
        <strain evidence="2">Rmic-2018</strain>
    </source>
</reference>